<dbReference type="EMBL" id="RXIC02000024">
    <property type="protein sequence ID" value="KAB1209738.1"/>
    <property type="molecule type" value="Genomic_DNA"/>
</dbReference>
<reference evidence="1 2" key="1">
    <citation type="journal article" date="2019" name="Plant Biotechnol. J.">
        <title>The red bayberry genome and genetic basis of sex determination.</title>
        <authorList>
            <person name="Jia H.M."/>
            <person name="Jia H.J."/>
            <person name="Cai Q.L."/>
            <person name="Wang Y."/>
            <person name="Zhao H.B."/>
            <person name="Yang W.F."/>
            <person name="Wang G.Y."/>
            <person name="Li Y.H."/>
            <person name="Zhan D.L."/>
            <person name="Shen Y.T."/>
            <person name="Niu Q.F."/>
            <person name="Chang L."/>
            <person name="Qiu J."/>
            <person name="Zhao L."/>
            <person name="Xie H.B."/>
            <person name="Fu W.Y."/>
            <person name="Jin J."/>
            <person name="Li X.W."/>
            <person name="Jiao Y."/>
            <person name="Zhou C.C."/>
            <person name="Tu T."/>
            <person name="Chai C.Y."/>
            <person name="Gao J.L."/>
            <person name="Fan L.J."/>
            <person name="van de Weg E."/>
            <person name="Wang J.Y."/>
            <person name="Gao Z.S."/>
        </authorList>
    </citation>
    <scope>NUCLEOTIDE SEQUENCE [LARGE SCALE GENOMIC DNA]</scope>
    <source>
        <tissue evidence="1">Leaves</tissue>
    </source>
</reference>
<sequence length="125" mass="13270">MPILQMTRCVIHDMVHEFYLEMEKQDPPANQLTVTIYGVTVTVLADTIAEFLKIPGAAVPLEGDAPPRPATRGDACPLLALEGDAPPCPVPKAHAVAGNAEPTVDHILLSMISHPGPLHRGGIVI</sequence>
<dbReference type="Proteomes" id="UP000516437">
    <property type="component" value="Chromosome 6"/>
</dbReference>
<evidence type="ECO:0000313" key="1">
    <source>
        <dbReference type="EMBL" id="KAB1209738.1"/>
    </source>
</evidence>
<accession>A0A6A1VCY8</accession>
<organism evidence="1 2">
    <name type="scientific">Morella rubra</name>
    <name type="common">Chinese bayberry</name>
    <dbReference type="NCBI Taxonomy" id="262757"/>
    <lineage>
        <taxon>Eukaryota</taxon>
        <taxon>Viridiplantae</taxon>
        <taxon>Streptophyta</taxon>
        <taxon>Embryophyta</taxon>
        <taxon>Tracheophyta</taxon>
        <taxon>Spermatophyta</taxon>
        <taxon>Magnoliopsida</taxon>
        <taxon>eudicotyledons</taxon>
        <taxon>Gunneridae</taxon>
        <taxon>Pentapetalae</taxon>
        <taxon>rosids</taxon>
        <taxon>fabids</taxon>
        <taxon>Fagales</taxon>
        <taxon>Myricaceae</taxon>
        <taxon>Morella</taxon>
    </lineage>
</organism>
<proteinExistence type="predicted"/>
<evidence type="ECO:0000313" key="2">
    <source>
        <dbReference type="Proteomes" id="UP000516437"/>
    </source>
</evidence>
<name>A0A6A1VCY8_9ROSI</name>
<comment type="caution">
    <text evidence="1">The sequence shown here is derived from an EMBL/GenBank/DDBJ whole genome shotgun (WGS) entry which is preliminary data.</text>
</comment>
<dbReference type="AlphaFoldDB" id="A0A6A1VCY8"/>
<gene>
    <name evidence="1" type="ORF">CJ030_MR6G001843</name>
</gene>
<protein>
    <submittedName>
        <fullName evidence="1">Uncharacterized protein</fullName>
    </submittedName>
</protein>
<keyword evidence="2" id="KW-1185">Reference proteome</keyword>